<evidence type="ECO:0000313" key="5">
    <source>
        <dbReference type="EMBL" id="MFC4130945.1"/>
    </source>
</evidence>
<feature type="domain" description="Leucine-binding protein" evidence="4">
    <location>
        <begin position="37"/>
        <end position="371"/>
    </location>
</feature>
<comment type="similarity">
    <text evidence="1">Belongs to the leucine-binding protein family.</text>
</comment>
<sequence>MARVRARLSTVISLATLLAATACSSPLTPSKPDELVIGADLELSGAYAEMGTAFERALRLRVEQLNATGDRPIRVVYRDNRSDKSLSQSNIAALAADSEISAIITGACGECALASSAAVTQKGIPLLSLAGASELADTDKAGKFVFKVGPNAKDGAAALVAQLSSTRVKKVSLITTNDQYGDDGEEALTDALKNAGIDLLTSREVSVTATEFSQTVSTALDEHPDALIAWTGASVAGEIAVDARATGFKGKLLFDTGAGGDLFFNKATAHAAEGALMAFPQTMVIDEVIATNPAKSFRQQWFRDYTASYGGYSGYASYAADALELLVEAANRSGSTSRASLRDTLDFLQIDGFTGPLSFRPDDHSAVMPQTLTLLVVRGGRWRLAS</sequence>
<keyword evidence="6" id="KW-1185">Reference proteome</keyword>
<dbReference type="PANTHER" id="PTHR30483">
    <property type="entry name" value="LEUCINE-SPECIFIC-BINDING PROTEIN"/>
    <property type="match status" value="1"/>
</dbReference>
<evidence type="ECO:0000313" key="6">
    <source>
        <dbReference type="Proteomes" id="UP001595816"/>
    </source>
</evidence>
<gene>
    <name evidence="5" type="ORF">ACFOZ4_10060</name>
</gene>
<dbReference type="Gene3D" id="3.40.50.2300">
    <property type="match status" value="2"/>
</dbReference>
<keyword evidence="2 3" id="KW-0732">Signal</keyword>
<dbReference type="PANTHER" id="PTHR30483:SF38">
    <property type="entry name" value="BLR7848 PROTEIN"/>
    <property type="match status" value="1"/>
</dbReference>
<dbReference type="Pfam" id="PF13458">
    <property type="entry name" value="Peripla_BP_6"/>
    <property type="match status" value="1"/>
</dbReference>
<dbReference type="PROSITE" id="PS51257">
    <property type="entry name" value="PROKAR_LIPOPROTEIN"/>
    <property type="match status" value="1"/>
</dbReference>
<dbReference type="RefSeq" id="WP_253756883.1">
    <property type="nucleotide sequence ID" value="NZ_JAMZDZ010000001.1"/>
</dbReference>
<name>A0ABV8LJN2_9ACTN</name>
<dbReference type="InterPro" id="IPR028082">
    <property type="entry name" value="Peripla_BP_I"/>
</dbReference>
<dbReference type="SUPFAM" id="SSF53822">
    <property type="entry name" value="Periplasmic binding protein-like I"/>
    <property type="match status" value="1"/>
</dbReference>
<proteinExistence type="inferred from homology"/>
<protein>
    <submittedName>
        <fullName evidence="5">ABC transporter substrate-binding protein</fullName>
    </submittedName>
</protein>
<dbReference type="InterPro" id="IPR051010">
    <property type="entry name" value="BCAA_transport"/>
</dbReference>
<organism evidence="5 6">
    <name type="scientific">Hamadaea flava</name>
    <dbReference type="NCBI Taxonomy" id="1742688"/>
    <lineage>
        <taxon>Bacteria</taxon>
        <taxon>Bacillati</taxon>
        <taxon>Actinomycetota</taxon>
        <taxon>Actinomycetes</taxon>
        <taxon>Micromonosporales</taxon>
        <taxon>Micromonosporaceae</taxon>
        <taxon>Hamadaea</taxon>
    </lineage>
</organism>
<dbReference type="Proteomes" id="UP001595816">
    <property type="component" value="Unassembled WGS sequence"/>
</dbReference>
<dbReference type="EMBL" id="JBHSAY010000005">
    <property type="protein sequence ID" value="MFC4130945.1"/>
    <property type="molecule type" value="Genomic_DNA"/>
</dbReference>
<accession>A0ABV8LJN2</accession>
<feature type="signal peptide" evidence="3">
    <location>
        <begin position="1"/>
        <end position="24"/>
    </location>
</feature>
<dbReference type="InterPro" id="IPR028081">
    <property type="entry name" value="Leu-bd"/>
</dbReference>
<evidence type="ECO:0000256" key="3">
    <source>
        <dbReference type="SAM" id="SignalP"/>
    </source>
</evidence>
<evidence type="ECO:0000259" key="4">
    <source>
        <dbReference type="Pfam" id="PF13458"/>
    </source>
</evidence>
<evidence type="ECO:0000256" key="1">
    <source>
        <dbReference type="ARBA" id="ARBA00010062"/>
    </source>
</evidence>
<evidence type="ECO:0000256" key="2">
    <source>
        <dbReference type="ARBA" id="ARBA00022729"/>
    </source>
</evidence>
<reference evidence="6" key="1">
    <citation type="journal article" date="2019" name="Int. J. Syst. Evol. Microbiol.">
        <title>The Global Catalogue of Microorganisms (GCM) 10K type strain sequencing project: providing services to taxonomists for standard genome sequencing and annotation.</title>
        <authorList>
            <consortium name="The Broad Institute Genomics Platform"/>
            <consortium name="The Broad Institute Genome Sequencing Center for Infectious Disease"/>
            <person name="Wu L."/>
            <person name="Ma J."/>
        </authorList>
    </citation>
    <scope>NUCLEOTIDE SEQUENCE [LARGE SCALE GENOMIC DNA]</scope>
    <source>
        <strain evidence="6">CGMCC 4.7289</strain>
    </source>
</reference>
<feature type="chain" id="PRO_5046595349" evidence="3">
    <location>
        <begin position="25"/>
        <end position="386"/>
    </location>
</feature>
<comment type="caution">
    <text evidence="5">The sequence shown here is derived from an EMBL/GenBank/DDBJ whole genome shotgun (WGS) entry which is preliminary data.</text>
</comment>